<dbReference type="KEGG" id="tcu:Tcur_0829"/>
<sequence length="659" mass="71059">MQPELVGQSWTGAAGRRRPVGGVPFTLAALVVALLPIRPAWLWAALIAVAVAMPWLIGVLRPRRPHPYWRLSADGLQQIGPDGRVITGYARERIEELALTAEDGYLTVFHKFGRAPVGELSWMGFEPLAFYVTARRLGLPMRVLDGDVGRLSDGGLAPPGRPVPDHTAEARLLAQEAELLAAAHEPRPLPAERREPARLSAPAENPGRLRVLALGALVALLGALMVARMAVQFPDLVPLLSRMAAAGWVLVGQAALHAVHRRLLRERPVRWTITTGRLVVRRGRGRRRRSRELRVHAGDTAALVVGPGVRVDPISGRPGPCRLSVLAFDHRMGLLARLPADGLDEFQLVHELHEHGWRVITPGANTPRPSVYGLDGLPEVFAQVPGGRLVVTDDGLGWADAAGDVVLRMPADRIGGIELLTIDGRAWLRLHGSDGEEFFAAPLAVLRISRTDLREQARKAGLPVSDAEYDAYLSAAFHSAVAALSAPSEPEADAAPPPEDGPVVTVDATRRSRISTCLASMVMCEAAAVLGALWLGDALGGARQTLLWAVPAGLLTGLVGYWLYDRNRDQLHISPAGIAVVSRRGKVAWNLARGTVGGVGIDDSTDQAPRLVVWSPAGRVLRRLSFPPDLAELRRACERYGLPWGPPDADRRALPPPEL</sequence>
<feature type="transmembrane region" description="Helical" evidence="1">
    <location>
        <begin position="546"/>
        <end position="564"/>
    </location>
</feature>
<feature type="transmembrane region" description="Helical" evidence="1">
    <location>
        <begin position="243"/>
        <end position="260"/>
    </location>
</feature>
<reference evidence="2 3" key="1">
    <citation type="journal article" date="2011" name="Stand. Genomic Sci.">
        <title>Complete genome sequence of Thermomonospora curvata type strain (B9).</title>
        <authorList>
            <person name="Chertkov O."/>
            <person name="Sikorski J."/>
            <person name="Nolan M."/>
            <person name="Lapidus A."/>
            <person name="Lucas S."/>
            <person name="Del Rio T.G."/>
            <person name="Tice H."/>
            <person name="Cheng J.F."/>
            <person name="Goodwin L."/>
            <person name="Pitluck S."/>
            <person name="Liolios K."/>
            <person name="Ivanova N."/>
            <person name="Mavromatis K."/>
            <person name="Mikhailova N."/>
            <person name="Ovchinnikova G."/>
            <person name="Pati A."/>
            <person name="Chen A."/>
            <person name="Palaniappan K."/>
            <person name="Djao O.D."/>
            <person name="Land M."/>
            <person name="Hauser L."/>
            <person name="Chang Y.J."/>
            <person name="Jeffries C.D."/>
            <person name="Brettin T."/>
            <person name="Han C."/>
            <person name="Detter J.C."/>
            <person name="Rohde M."/>
            <person name="Goker M."/>
            <person name="Woyke T."/>
            <person name="Bristow J."/>
            <person name="Eisen J.A."/>
            <person name="Markowitz V."/>
            <person name="Hugenholtz P."/>
            <person name="Klenk H.P."/>
            <person name="Kyrpides N.C."/>
        </authorList>
    </citation>
    <scope>NUCLEOTIDE SEQUENCE [LARGE SCALE GENOMIC DNA]</scope>
    <source>
        <strain evidence="3">ATCC 19995 / DSM 43183 / JCM 3096 / KCTC 9072 / NBRC 15933 / NCIMB 10081 / Henssen B9</strain>
    </source>
</reference>
<dbReference type="EMBL" id="CP001738">
    <property type="protein sequence ID" value="ACY96419.1"/>
    <property type="molecule type" value="Genomic_DNA"/>
</dbReference>
<dbReference type="HOGENOM" id="CLU_416137_0_0_11"/>
<feature type="transmembrane region" description="Helical" evidence="1">
    <location>
        <begin position="517"/>
        <end position="534"/>
    </location>
</feature>
<keyword evidence="1" id="KW-0812">Transmembrane</keyword>
<evidence type="ECO:0000313" key="2">
    <source>
        <dbReference type="EMBL" id="ACY96419.1"/>
    </source>
</evidence>
<evidence type="ECO:0000313" key="3">
    <source>
        <dbReference type="Proteomes" id="UP000001918"/>
    </source>
</evidence>
<dbReference type="AlphaFoldDB" id="D1A6E4"/>
<feature type="transmembrane region" description="Helical" evidence="1">
    <location>
        <begin position="211"/>
        <end position="231"/>
    </location>
</feature>
<organism evidence="2 3">
    <name type="scientific">Thermomonospora curvata (strain ATCC 19995 / DSM 43183 / JCM 3096 / KCTC 9072 / NBRC 15933 / NCIMB 10081 / Henssen B9)</name>
    <dbReference type="NCBI Taxonomy" id="471852"/>
    <lineage>
        <taxon>Bacteria</taxon>
        <taxon>Bacillati</taxon>
        <taxon>Actinomycetota</taxon>
        <taxon>Actinomycetes</taxon>
        <taxon>Streptosporangiales</taxon>
        <taxon>Thermomonosporaceae</taxon>
        <taxon>Thermomonospora</taxon>
    </lineage>
</organism>
<proteinExistence type="predicted"/>
<dbReference type="STRING" id="471852.Tcur_0829"/>
<name>D1A6E4_THECD</name>
<gene>
    <name evidence="2" type="ordered locus">Tcur_0829</name>
</gene>
<protein>
    <submittedName>
        <fullName evidence="2">Uncharacterized protein</fullName>
    </submittedName>
</protein>
<feature type="transmembrane region" description="Helical" evidence="1">
    <location>
        <begin position="43"/>
        <end position="60"/>
    </location>
</feature>
<keyword evidence="1" id="KW-0472">Membrane</keyword>
<evidence type="ECO:0000256" key="1">
    <source>
        <dbReference type="SAM" id="Phobius"/>
    </source>
</evidence>
<dbReference type="Proteomes" id="UP000001918">
    <property type="component" value="Chromosome"/>
</dbReference>
<accession>D1A6E4</accession>
<dbReference type="RefSeq" id="WP_012851203.1">
    <property type="nucleotide sequence ID" value="NC_013510.1"/>
</dbReference>
<feature type="transmembrane region" description="Helical" evidence="1">
    <location>
        <begin position="20"/>
        <end position="37"/>
    </location>
</feature>
<keyword evidence="1" id="KW-1133">Transmembrane helix</keyword>
<keyword evidence="3" id="KW-1185">Reference proteome</keyword>